<dbReference type="EMBL" id="HG994581">
    <property type="protein sequence ID" value="CAF2879000.1"/>
    <property type="molecule type" value="Genomic_DNA"/>
</dbReference>
<dbReference type="GO" id="GO:0000786">
    <property type="term" value="C:nucleosome"/>
    <property type="evidence" value="ECO:0007669"/>
    <property type="project" value="UniProtKB-KW"/>
</dbReference>
<proteinExistence type="predicted"/>
<dbReference type="GO" id="GO:0046872">
    <property type="term" value="F:metal ion binding"/>
    <property type="evidence" value="ECO:0007669"/>
    <property type="project" value="InterPro"/>
</dbReference>
<dbReference type="InterPro" id="IPR018152">
    <property type="entry name" value="SOD_Cu/Zn_BS"/>
</dbReference>
<comment type="subcellular location">
    <subcellularLocation>
        <location evidence="1">Chromosome</location>
    </subcellularLocation>
</comment>
<sequence length="1157" mass="128714">MRKAPSGGFHNRVTKLLLLLVLNSIEFAYSQELAAHFSSNGLKGSIYFSKKPSEGDVAISLDFTTDKPGEYSWGIYKFPMDYSVGQENQCSSRVMGRKPEINLDDNIEKLVFENNTLQKELRTEFLSNNIGAGKESIWGKTLMLKGPDGSRMCSTIIPKADVRAGEAQFNTRELGGYVWFITVPGETRILTNLFKVENGKTSKHKWEIFLTDALDSNAKTCDFLQYLYDPGSKDDSECSTDKPESCKDGDLTSKFGEVVVGQRESLFTKGAYVDTSLDLQSELGSSRRALYLVIYDNEHPDSFLACTQIQNIPTKKVEAVFDASGVEGSIGFQQINRFFPVLTRISIDGLNGTAGGFHIHEFPSDSKMNKDDTPCSRSTGAHFNPTNIDASSSPPAGEGSFDQYEIGDLSGKYGNLVNRSDMIMDVWDPTISLFGKQSVLGRSMVIHEHPIPKRWICSNIHLKIEDNKSPPIIIAEAQFTYPIAGKIVFEQDSSNPNSDTSIFIQGLVYSDGTKKRYSCNSAGRHFNPYKVPSEENEYNNCVNEKNPFKCQSGDLANKHGTIKISGRVRNRQDTYIFVTDSNLALSGAASIIGRSIVIHDKNAPKHRGNRLACTPIKRRYRHKTVAREWYGNGISPPPITGRLEFIQESENVGITHALIDLEGLDGIAASYHVHKIPLQSQLEFPCTGDAVGGHFNPFEIDPSQSPRNQTGTDDQYEIGDLSGKYGFVTDMNDIREVYHDTNLPLFGPNSIVGRSIVIHKKAREVRIVASFHHPNGFAWGYIRFRQVIYRDGSFTPAVMEVRLKYPGQTNKDKTNDHNWSIYVNPVGHDAAVEFQRARCTAAGCQVGDLGGKNGKISIGGKAYVIHDQTLQLDSGSWFTSAVGKSIVIHGPNGDSNILACANIEKDTDIIKYASIETKPRFNLVIFMEEVRAIMGVPEWFLFTDSRKTKQMGKCIQIQLHFTGPYANKMERDFARLLRTGRLSTPSIFIPGFNPDPLRKTKLGYKECDGSDSNGKRTQNFYYDESFGSRVTGNFYLLLFFVWNLLDKTFLALLIQKGFESKAEILTCLKGNYTECVGAGAPIYLTAVIEYLAAEVLELVGNAARDDRKARIFTLHLQLVICNDGELNKLLAGETIAQGGVLPNIQAVTWPYKMDKSS</sequence>
<dbReference type="GO" id="GO:0030527">
    <property type="term" value="F:structural constituent of chromatin"/>
    <property type="evidence" value="ECO:0007669"/>
    <property type="project" value="InterPro"/>
</dbReference>
<dbReference type="Gene3D" id="2.60.40.200">
    <property type="entry name" value="Superoxide dismutase, copper/zinc binding domain"/>
    <property type="match status" value="5"/>
</dbReference>
<dbReference type="InterPro" id="IPR001424">
    <property type="entry name" value="SOD_Cu_Zn_dom"/>
</dbReference>
<protein>
    <recommendedName>
        <fullName evidence="10">Superoxide dismutase copper/zinc binding domain-containing protein</fullName>
    </recommendedName>
</protein>
<dbReference type="InterPro" id="IPR009072">
    <property type="entry name" value="Histone-fold"/>
</dbReference>
<name>A0A7R8CNV5_LEPSM</name>
<evidence type="ECO:0008006" key="10">
    <source>
        <dbReference type="Google" id="ProtNLM"/>
    </source>
</evidence>
<dbReference type="OrthoDB" id="6351678at2759"/>
<dbReference type="Proteomes" id="UP000675881">
    <property type="component" value="Chromosome 2"/>
</dbReference>
<feature type="compositionally biased region" description="Polar residues" evidence="4">
    <location>
        <begin position="375"/>
        <end position="394"/>
    </location>
</feature>
<dbReference type="GO" id="GO:0046982">
    <property type="term" value="F:protein heterodimerization activity"/>
    <property type="evidence" value="ECO:0007669"/>
    <property type="project" value="InterPro"/>
</dbReference>
<feature type="signal peptide" evidence="5">
    <location>
        <begin position="1"/>
        <end position="30"/>
    </location>
</feature>
<evidence type="ECO:0000256" key="3">
    <source>
        <dbReference type="ARBA" id="ARBA00023269"/>
    </source>
</evidence>
<dbReference type="SUPFAM" id="SSF47113">
    <property type="entry name" value="Histone-fold"/>
    <property type="match status" value="1"/>
</dbReference>
<organism evidence="8 9">
    <name type="scientific">Lepeophtheirus salmonis</name>
    <name type="common">Salmon louse</name>
    <name type="synonym">Caligus salmonis</name>
    <dbReference type="NCBI Taxonomy" id="72036"/>
    <lineage>
        <taxon>Eukaryota</taxon>
        <taxon>Metazoa</taxon>
        <taxon>Ecdysozoa</taxon>
        <taxon>Arthropoda</taxon>
        <taxon>Crustacea</taxon>
        <taxon>Multicrustacea</taxon>
        <taxon>Hexanauplia</taxon>
        <taxon>Copepoda</taxon>
        <taxon>Siphonostomatoida</taxon>
        <taxon>Caligidae</taxon>
        <taxon>Lepeophtheirus</taxon>
    </lineage>
</organism>
<dbReference type="AlphaFoldDB" id="A0A7R8CNV5"/>
<keyword evidence="9" id="KW-1185">Reference proteome</keyword>
<dbReference type="InterPro" id="IPR036423">
    <property type="entry name" value="SOD-like_Cu/Zn_dom_sf"/>
</dbReference>
<evidence type="ECO:0000313" key="8">
    <source>
        <dbReference type="EMBL" id="CAF2879000.1"/>
    </source>
</evidence>
<dbReference type="GO" id="GO:0003677">
    <property type="term" value="F:DNA binding"/>
    <property type="evidence" value="ECO:0007669"/>
    <property type="project" value="InterPro"/>
</dbReference>
<keyword evidence="2" id="KW-0158">Chromosome</keyword>
<dbReference type="SMART" id="SM00414">
    <property type="entry name" value="H2A"/>
    <property type="match status" value="1"/>
</dbReference>
<keyword evidence="3" id="KW-0544">Nucleosome core</keyword>
<evidence type="ECO:0000259" key="6">
    <source>
        <dbReference type="Pfam" id="PF00080"/>
    </source>
</evidence>
<feature type="domain" description="Superoxide dismutase copper/zinc binding" evidence="6">
    <location>
        <begin position="640"/>
        <end position="764"/>
    </location>
</feature>
<dbReference type="Pfam" id="PF16211">
    <property type="entry name" value="Histone_H2A_C"/>
    <property type="match status" value="1"/>
</dbReference>
<dbReference type="PANTHER" id="PTHR20910:SF1">
    <property type="entry name" value="SUPEROXIDE DISMUTASE COPPER_ZINC BINDING DOMAIN-CONTAINING PROTEIN"/>
    <property type="match status" value="1"/>
</dbReference>
<dbReference type="CDD" id="cd00074">
    <property type="entry name" value="HFD_H2A"/>
    <property type="match status" value="1"/>
</dbReference>
<evidence type="ECO:0000256" key="5">
    <source>
        <dbReference type="SAM" id="SignalP"/>
    </source>
</evidence>
<reference evidence="8" key="1">
    <citation type="submission" date="2021-02" db="EMBL/GenBank/DDBJ databases">
        <authorList>
            <person name="Bekaert M."/>
        </authorList>
    </citation>
    <scope>NUCLEOTIDE SEQUENCE</scope>
    <source>
        <strain evidence="8">IoA-00</strain>
    </source>
</reference>
<evidence type="ECO:0000259" key="7">
    <source>
        <dbReference type="Pfam" id="PF16211"/>
    </source>
</evidence>
<dbReference type="PANTHER" id="PTHR20910">
    <property type="entry name" value="AGAP001623-PA"/>
    <property type="match status" value="1"/>
</dbReference>
<keyword evidence="3" id="KW-0238">DNA-binding</keyword>
<dbReference type="PROSITE" id="PS00087">
    <property type="entry name" value="SOD_CU_ZN_1"/>
    <property type="match status" value="1"/>
</dbReference>
<evidence type="ECO:0000256" key="2">
    <source>
        <dbReference type="ARBA" id="ARBA00022454"/>
    </source>
</evidence>
<dbReference type="InterPro" id="IPR053257">
    <property type="entry name" value="Cu-only_SOD"/>
</dbReference>
<feature type="domain" description="Histone H2A C-terminal" evidence="7">
    <location>
        <begin position="1125"/>
        <end position="1156"/>
    </location>
</feature>
<keyword evidence="5" id="KW-0732">Signal</keyword>
<dbReference type="Pfam" id="PF00080">
    <property type="entry name" value="Sod_Cu"/>
    <property type="match status" value="3"/>
</dbReference>
<dbReference type="InterPro" id="IPR032454">
    <property type="entry name" value="Histone_H2A_C"/>
</dbReference>
<dbReference type="GO" id="GO:0006801">
    <property type="term" value="P:superoxide metabolic process"/>
    <property type="evidence" value="ECO:0007669"/>
    <property type="project" value="InterPro"/>
</dbReference>
<accession>A0A7R8CNV5</accession>
<dbReference type="InterPro" id="IPR002119">
    <property type="entry name" value="Histone_H2A"/>
</dbReference>
<evidence type="ECO:0000256" key="1">
    <source>
        <dbReference type="ARBA" id="ARBA00004286"/>
    </source>
</evidence>
<gene>
    <name evidence="8" type="ORF">LSAA_6364</name>
</gene>
<evidence type="ECO:0000256" key="4">
    <source>
        <dbReference type="SAM" id="MobiDB-lite"/>
    </source>
</evidence>
<evidence type="ECO:0000313" key="9">
    <source>
        <dbReference type="Proteomes" id="UP000675881"/>
    </source>
</evidence>
<dbReference type="PRINTS" id="PR00620">
    <property type="entry name" value="HISTONEH2A"/>
</dbReference>
<feature type="chain" id="PRO_5043994675" description="Superoxide dismutase copper/zinc binding domain-containing protein" evidence="5">
    <location>
        <begin position="31"/>
        <end position="1157"/>
    </location>
</feature>
<feature type="domain" description="Superoxide dismutase copper/zinc binding" evidence="6">
    <location>
        <begin position="517"/>
        <end position="614"/>
    </location>
</feature>
<dbReference type="SUPFAM" id="SSF49329">
    <property type="entry name" value="Cu,Zn superoxide dismutase-like"/>
    <property type="match status" value="4"/>
</dbReference>
<dbReference type="Gene3D" id="1.10.20.10">
    <property type="entry name" value="Histone, subunit A"/>
    <property type="match status" value="1"/>
</dbReference>
<feature type="domain" description="Superoxide dismutase copper/zinc binding" evidence="6">
    <location>
        <begin position="326"/>
        <end position="450"/>
    </location>
</feature>
<feature type="region of interest" description="Disordered" evidence="4">
    <location>
        <begin position="368"/>
        <end position="397"/>
    </location>
</feature>